<dbReference type="GO" id="GO:0005829">
    <property type="term" value="C:cytosol"/>
    <property type="evidence" value="ECO:0007669"/>
    <property type="project" value="TreeGrafter"/>
</dbReference>
<dbReference type="Pfam" id="PF00027">
    <property type="entry name" value="cNMP_binding"/>
    <property type="match status" value="1"/>
</dbReference>
<dbReference type="STRING" id="573370.DMR_38640"/>
<evidence type="ECO:0000256" key="4">
    <source>
        <dbReference type="SAM" id="MobiDB-lite"/>
    </source>
</evidence>
<dbReference type="HOGENOM" id="CLU_075053_4_0_7"/>
<proteinExistence type="predicted"/>
<keyword evidence="2" id="KW-0238">DNA-binding</keyword>
<dbReference type="eggNOG" id="COG0664">
    <property type="taxonomic scope" value="Bacteria"/>
</dbReference>
<dbReference type="GO" id="GO:0003677">
    <property type="term" value="F:DNA binding"/>
    <property type="evidence" value="ECO:0007669"/>
    <property type="project" value="UniProtKB-KW"/>
</dbReference>
<dbReference type="InterPro" id="IPR050397">
    <property type="entry name" value="Env_Response_Regulators"/>
</dbReference>
<dbReference type="GO" id="GO:0003700">
    <property type="term" value="F:DNA-binding transcription factor activity"/>
    <property type="evidence" value="ECO:0007669"/>
    <property type="project" value="TreeGrafter"/>
</dbReference>
<evidence type="ECO:0000256" key="3">
    <source>
        <dbReference type="ARBA" id="ARBA00023163"/>
    </source>
</evidence>
<dbReference type="AlphaFoldDB" id="C4XN52"/>
<reference evidence="7 8" key="1">
    <citation type="journal article" date="2009" name="Genome Res.">
        <title>Whole genome sequence of Desulfovibrio magneticus strain RS-1 revealed common gene clusters in magnetotactic bacteria.</title>
        <authorList>
            <person name="Nakazawa H."/>
            <person name="Arakaki A."/>
            <person name="Narita-Yamada S."/>
            <person name="Yashiro I."/>
            <person name="Jinno K."/>
            <person name="Aoki N."/>
            <person name="Tsuruyama A."/>
            <person name="Okamura Y."/>
            <person name="Tanikawa S."/>
            <person name="Fujita N."/>
            <person name="Takeyama H."/>
            <person name="Matsunaga T."/>
        </authorList>
    </citation>
    <scope>NUCLEOTIDE SEQUENCE [LARGE SCALE GENOMIC DNA]</scope>
    <source>
        <strain evidence="8">ATCC 700980 / DSM 13731 / RS-1</strain>
    </source>
</reference>
<dbReference type="SUPFAM" id="SSF51206">
    <property type="entry name" value="cAMP-binding domain-like"/>
    <property type="match status" value="1"/>
</dbReference>
<dbReference type="RefSeq" id="WP_015862495.1">
    <property type="nucleotide sequence ID" value="NC_012796.1"/>
</dbReference>
<evidence type="ECO:0000259" key="6">
    <source>
        <dbReference type="PROSITE" id="PS51063"/>
    </source>
</evidence>
<dbReference type="EMBL" id="AP010904">
    <property type="protein sequence ID" value="BAH77355.1"/>
    <property type="molecule type" value="Genomic_DNA"/>
</dbReference>
<dbReference type="SUPFAM" id="SSF46785">
    <property type="entry name" value="Winged helix' DNA-binding domain"/>
    <property type="match status" value="1"/>
</dbReference>
<dbReference type="SMART" id="SM00100">
    <property type="entry name" value="cNMP"/>
    <property type="match status" value="1"/>
</dbReference>
<evidence type="ECO:0000313" key="7">
    <source>
        <dbReference type="EMBL" id="BAH77355.1"/>
    </source>
</evidence>
<dbReference type="Gene3D" id="1.10.10.10">
    <property type="entry name" value="Winged helix-like DNA-binding domain superfamily/Winged helix DNA-binding domain"/>
    <property type="match status" value="1"/>
</dbReference>
<evidence type="ECO:0000256" key="1">
    <source>
        <dbReference type="ARBA" id="ARBA00023015"/>
    </source>
</evidence>
<dbReference type="PROSITE" id="PS50042">
    <property type="entry name" value="CNMP_BINDING_3"/>
    <property type="match status" value="1"/>
</dbReference>
<dbReference type="Proteomes" id="UP000009071">
    <property type="component" value="Chromosome"/>
</dbReference>
<dbReference type="SMART" id="SM00419">
    <property type="entry name" value="HTH_CRP"/>
    <property type="match status" value="1"/>
</dbReference>
<dbReference type="PROSITE" id="PS51063">
    <property type="entry name" value="HTH_CRP_2"/>
    <property type="match status" value="1"/>
</dbReference>
<feature type="domain" description="Cyclic nucleotide-binding" evidence="5">
    <location>
        <begin position="15"/>
        <end position="109"/>
    </location>
</feature>
<dbReference type="CDD" id="cd00092">
    <property type="entry name" value="HTH_CRP"/>
    <property type="match status" value="1"/>
</dbReference>
<sequence>MEQVERMVLLRSLPFFGGMPEERLARMAAGAVVSRHGPGELIAARSDAGEAFYLVASGRAKLYQIGPDGREQTLYILGPGEPFCLCSLVDDGEFPAFAAALEDTRVLAFPARTLAAAAREDPEVLFDLLRLMCRRLKQTQAMVESLALLPLTGRLAGFLLHEADRSPGTGPVRLAISHRELAKIVGATPEALSRAFRKLAEAGLVTVTGRDVALHDRPALAAEAGRAEVEEEEKSASGGRGPEAPGPPTWG</sequence>
<dbReference type="InterPro" id="IPR012318">
    <property type="entry name" value="HTH_CRP"/>
</dbReference>
<gene>
    <name evidence="7" type="ordered locus">DMR_38640</name>
</gene>
<protein>
    <submittedName>
        <fullName evidence="7">Crp family transcriptional regulator</fullName>
    </submittedName>
</protein>
<dbReference type="InterPro" id="IPR018490">
    <property type="entry name" value="cNMP-bd_dom_sf"/>
</dbReference>
<dbReference type="PANTHER" id="PTHR24567:SF74">
    <property type="entry name" value="HTH-TYPE TRANSCRIPTIONAL REGULATOR ARCR"/>
    <property type="match status" value="1"/>
</dbReference>
<dbReference type="PANTHER" id="PTHR24567">
    <property type="entry name" value="CRP FAMILY TRANSCRIPTIONAL REGULATORY PROTEIN"/>
    <property type="match status" value="1"/>
</dbReference>
<dbReference type="Pfam" id="PF13545">
    <property type="entry name" value="HTH_Crp_2"/>
    <property type="match status" value="1"/>
</dbReference>
<dbReference type="InterPro" id="IPR036388">
    <property type="entry name" value="WH-like_DNA-bd_sf"/>
</dbReference>
<dbReference type="InterPro" id="IPR000595">
    <property type="entry name" value="cNMP-bd_dom"/>
</dbReference>
<dbReference type="CDD" id="cd00038">
    <property type="entry name" value="CAP_ED"/>
    <property type="match status" value="1"/>
</dbReference>
<keyword evidence="1" id="KW-0805">Transcription regulation</keyword>
<evidence type="ECO:0000313" key="8">
    <source>
        <dbReference type="Proteomes" id="UP000009071"/>
    </source>
</evidence>
<dbReference type="Gene3D" id="2.60.120.10">
    <property type="entry name" value="Jelly Rolls"/>
    <property type="match status" value="1"/>
</dbReference>
<feature type="domain" description="HTH crp-type" evidence="6">
    <location>
        <begin position="149"/>
        <end position="218"/>
    </location>
</feature>
<evidence type="ECO:0000256" key="2">
    <source>
        <dbReference type="ARBA" id="ARBA00023125"/>
    </source>
</evidence>
<feature type="region of interest" description="Disordered" evidence="4">
    <location>
        <begin position="218"/>
        <end position="251"/>
    </location>
</feature>
<accession>C4XN52</accession>
<dbReference type="InterPro" id="IPR014710">
    <property type="entry name" value="RmlC-like_jellyroll"/>
</dbReference>
<keyword evidence="3" id="KW-0804">Transcription</keyword>
<organism evidence="7 8">
    <name type="scientific">Solidesulfovibrio magneticus (strain ATCC 700980 / DSM 13731 / RS-1)</name>
    <name type="common">Desulfovibrio magneticus</name>
    <dbReference type="NCBI Taxonomy" id="573370"/>
    <lineage>
        <taxon>Bacteria</taxon>
        <taxon>Pseudomonadati</taxon>
        <taxon>Thermodesulfobacteriota</taxon>
        <taxon>Desulfovibrionia</taxon>
        <taxon>Desulfovibrionales</taxon>
        <taxon>Desulfovibrionaceae</taxon>
        <taxon>Solidesulfovibrio</taxon>
    </lineage>
</organism>
<dbReference type="KEGG" id="dma:DMR_38640"/>
<dbReference type="InterPro" id="IPR036390">
    <property type="entry name" value="WH_DNA-bd_sf"/>
</dbReference>
<keyword evidence="8" id="KW-1185">Reference proteome</keyword>
<name>C4XN52_SOLM1</name>
<evidence type="ECO:0000259" key="5">
    <source>
        <dbReference type="PROSITE" id="PS50042"/>
    </source>
</evidence>